<dbReference type="GO" id="GO:0042420">
    <property type="term" value="P:dopamine catabolic process"/>
    <property type="evidence" value="ECO:0007669"/>
    <property type="project" value="TreeGrafter"/>
</dbReference>
<dbReference type="PROSITE" id="PS00084">
    <property type="entry name" value="CU2_MONOOXYGENASE_1"/>
    <property type="match status" value="1"/>
</dbReference>
<evidence type="ECO:0000256" key="6">
    <source>
        <dbReference type="ARBA" id="ARBA00022989"/>
    </source>
</evidence>
<feature type="non-terminal residue" evidence="17">
    <location>
        <position position="715"/>
    </location>
</feature>
<dbReference type="GO" id="GO:0004500">
    <property type="term" value="F:dopamine beta-monooxygenase activity"/>
    <property type="evidence" value="ECO:0007669"/>
    <property type="project" value="InterPro"/>
</dbReference>
<dbReference type="GO" id="GO:0042421">
    <property type="term" value="P:norepinephrine biosynthetic process"/>
    <property type="evidence" value="ECO:0007669"/>
    <property type="project" value="TreeGrafter"/>
</dbReference>
<dbReference type="InterPro" id="IPR024548">
    <property type="entry name" value="Cu2_monoox_C"/>
</dbReference>
<keyword evidence="10 13" id="KW-0472">Membrane</keyword>
<dbReference type="InterPro" id="IPR045266">
    <property type="entry name" value="DOH_DOMON"/>
</dbReference>
<comment type="subcellular location">
    <subcellularLocation>
        <location evidence="2">Membrane</location>
        <topology evidence="2">Single-pass membrane protein</topology>
    </subcellularLocation>
</comment>
<dbReference type="AlphaFoldDB" id="A0A6H5GVV9"/>
<dbReference type="OrthoDB" id="129121at2759"/>
<dbReference type="GO" id="GO:0005507">
    <property type="term" value="F:copper ion binding"/>
    <property type="evidence" value="ECO:0007669"/>
    <property type="project" value="InterPro"/>
</dbReference>
<evidence type="ECO:0000256" key="3">
    <source>
        <dbReference type="ARBA" id="ARBA00010676"/>
    </source>
</evidence>
<evidence type="ECO:0000259" key="15">
    <source>
        <dbReference type="Pfam" id="PF03351"/>
    </source>
</evidence>
<keyword evidence="7" id="KW-0560">Oxidoreductase</keyword>
<keyword evidence="8" id="KW-0186">Copper</keyword>
<keyword evidence="12" id="KW-0325">Glycoprotein</keyword>
<dbReference type="FunFam" id="2.60.120.230:FF:000001">
    <property type="entry name" value="Monooxygenase, DBH-like 1"/>
    <property type="match status" value="1"/>
</dbReference>
<accession>A0A6H5GVV9</accession>
<dbReference type="SUPFAM" id="SSF49742">
    <property type="entry name" value="PHM/PNGase F"/>
    <property type="match status" value="2"/>
</dbReference>
<keyword evidence="5" id="KW-0479">Metal-binding</keyword>
<dbReference type="CDD" id="cd09631">
    <property type="entry name" value="DOMON_DOH"/>
    <property type="match status" value="1"/>
</dbReference>
<dbReference type="GO" id="GO:0005615">
    <property type="term" value="C:extracellular space"/>
    <property type="evidence" value="ECO:0007669"/>
    <property type="project" value="TreeGrafter"/>
</dbReference>
<proteinExistence type="inferred from homology"/>
<feature type="transmembrane region" description="Helical" evidence="13">
    <location>
        <begin position="20"/>
        <end position="39"/>
    </location>
</feature>
<feature type="domain" description="Copper type II ascorbate-dependent monooxygenase N-terminal" evidence="14">
    <location>
        <begin position="119"/>
        <end position="240"/>
    </location>
</feature>
<dbReference type="Pfam" id="PF03712">
    <property type="entry name" value="Cu2_monoox_C"/>
    <property type="match status" value="1"/>
</dbReference>
<dbReference type="PANTHER" id="PTHR10157:SF29">
    <property type="entry name" value="DOPAMINE BETA-HYDROXYLASE"/>
    <property type="match status" value="1"/>
</dbReference>
<dbReference type="PANTHER" id="PTHR10157">
    <property type="entry name" value="DOPAMINE BETA HYDROXYLASE RELATED"/>
    <property type="match status" value="1"/>
</dbReference>
<dbReference type="Gene3D" id="2.60.120.310">
    <property type="entry name" value="Copper type II, ascorbate-dependent monooxygenase, N-terminal domain"/>
    <property type="match status" value="1"/>
</dbReference>
<evidence type="ECO:0000256" key="12">
    <source>
        <dbReference type="ARBA" id="ARBA00023180"/>
    </source>
</evidence>
<dbReference type="Pfam" id="PF01082">
    <property type="entry name" value="Cu2_monooxygen"/>
    <property type="match status" value="1"/>
</dbReference>
<evidence type="ECO:0000256" key="7">
    <source>
        <dbReference type="ARBA" id="ARBA00023002"/>
    </source>
</evidence>
<evidence type="ECO:0000259" key="14">
    <source>
        <dbReference type="Pfam" id="PF01082"/>
    </source>
</evidence>
<keyword evidence="9" id="KW-0503">Monooxygenase</keyword>
<dbReference type="InterPro" id="IPR036939">
    <property type="entry name" value="Cu2_ascorb_mOase_N_sf"/>
</dbReference>
<dbReference type="InterPro" id="IPR000945">
    <property type="entry name" value="DBH-like"/>
</dbReference>
<evidence type="ECO:0000256" key="11">
    <source>
        <dbReference type="ARBA" id="ARBA00023157"/>
    </source>
</evidence>
<sequence>MTIENRHNSLRIPRLVKINFLLLIYLGVKFISMLPDGIYELALDEDARHKLFWALDYENSNVKFEIHARISKGEWFAFGFSDRGDMENGDYCVYQPRKGIRSTLVPPPHPPSTWTFTPTVKNVRVPDSDTTYWCHTVRLPDRLKQKHHVIQAESHLSKGNEGLVHHMEFFHCEVSKGTIPQYSGPCDDKPAELKACSKVITAWAMGATPFIYPKEAGLPIGGPDYTMYAMLEIHYNNPSMSADWVDSSGFKIFLTSDLRPNDAGVIELGLEYVDKMAIPPQQKLFPLSGYCISECTNSAFPQDGITVFGSQLHTHLTGVMLETRHIRNGVELPRLNYDYHYSPHFQEIRLLKKEITVLPGDALITTCYYNTMDRVNVTLGGFATTDEMCVDYIYYYPKVDLEVCKSSISDDALASYFDSNKMLENQVTGSDLPISEAYKGIEWNPLRVKILQALYEDSPIFMQCNDSAGRRLPGDWSHMQKSAALQTKNRDSNRCYDDPFEARCFFECKTFIFNFDFYGLSDDNRRLDVVLKQFLTPGYVRLSSIRLSNGANFSFRHISLKREKLFLRICAVRPGGSVVSNPAIAGSNGLTAILLRLCRKQGKNFQSEKMYFFWGSQKVIANKLDNRLVQGGLTPPATTAFTSTRALRTSGALRTTRTFTTTTALRQRGRSRQPRAVMTTRAFTMMTFTTTMAFTTTKGVHDNQGRSRQLSYDAA</sequence>
<dbReference type="Proteomes" id="UP000479000">
    <property type="component" value="Unassembled WGS sequence"/>
</dbReference>
<protein>
    <recommendedName>
        <fullName evidence="19">DOMON domain-containing protein</fullName>
    </recommendedName>
</protein>
<dbReference type="InterPro" id="IPR005018">
    <property type="entry name" value="DOMON_domain"/>
</dbReference>
<comment type="similarity">
    <text evidence="3">Belongs to the copper type II ascorbate-dependent monooxygenase family.</text>
</comment>
<dbReference type="GO" id="GO:0006589">
    <property type="term" value="P:octopamine biosynthetic process"/>
    <property type="evidence" value="ECO:0007669"/>
    <property type="project" value="TreeGrafter"/>
</dbReference>
<dbReference type="Gene3D" id="2.60.120.230">
    <property type="match status" value="1"/>
</dbReference>
<dbReference type="Pfam" id="PF03351">
    <property type="entry name" value="DOMON"/>
    <property type="match status" value="1"/>
</dbReference>
<evidence type="ECO:0000256" key="13">
    <source>
        <dbReference type="SAM" id="Phobius"/>
    </source>
</evidence>
<evidence type="ECO:0000256" key="8">
    <source>
        <dbReference type="ARBA" id="ARBA00023008"/>
    </source>
</evidence>
<reference evidence="17 18" key="1">
    <citation type="submission" date="2020-02" db="EMBL/GenBank/DDBJ databases">
        <authorList>
            <person name="Ferguson B K."/>
        </authorList>
    </citation>
    <scope>NUCLEOTIDE SEQUENCE [LARGE SCALE GENOMIC DNA]</scope>
</reference>
<evidence type="ECO:0000256" key="4">
    <source>
        <dbReference type="ARBA" id="ARBA00022692"/>
    </source>
</evidence>
<evidence type="ECO:0000256" key="9">
    <source>
        <dbReference type="ARBA" id="ARBA00023033"/>
    </source>
</evidence>
<keyword evidence="11" id="KW-1015">Disulfide bond</keyword>
<keyword evidence="4 13" id="KW-0812">Transmembrane</keyword>
<name>A0A6H5GVV9_9HEMI</name>
<dbReference type="InterPro" id="IPR020611">
    <property type="entry name" value="Cu2_ascorb_mOase_CS-1"/>
</dbReference>
<dbReference type="InterPro" id="IPR008977">
    <property type="entry name" value="PHM/PNGase_F_dom_sf"/>
</dbReference>
<evidence type="ECO:0000256" key="1">
    <source>
        <dbReference type="ARBA" id="ARBA00001973"/>
    </source>
</evidence>
<dbReference type="GO" id="GO:0030667">
    <property type="term" value="C:secretory granule membrane"/>
    <property type="evidence" value="ECO:0007669"/>
    <property type="project" value="TreeGrafter"/>
</dbReference>
<feature type="domain" description="DOMON" evidence="15">
    <location>
        <begin position="46"/>
        <end position="97"/>
    </location>
</feature>
<evidence type="ECO:0000256" key="2">
    <source>
        <dbReference type="ARBA" id="ARBA00004167"/>
    </source>
</evidence>
<evidence type="ECO:0000313" key="18">
    <source>
        <dbReference type="Proteomes" id="UP000479000"/>
    </source>
</evidence>
<keyword evidence="6 13" id="KW-1133">Transmembrane helix</keyword>
<evidence type="ECO:0008006" key="19">
    <source>
        <dbReference type="Google" id="ProtNLM"/>
    </source>
</evidence>
<evidence type="ECO:0000256" key="5">
    <source>
        <dbReference type="ARBA" id="ARBA00022723"/>
    </source>
</evidence>
<feature type="domain" description="Copper type II ascorbate-dependent monooxygenase C-terminal" evidence="16">
    <location>
        <begin position="262"/>
        <end position="417"/>
    </location>
</feature>
<evidence type="ECO:0000256" key="10">
    <source>
        <dbReference type="ARBA" id="ARBA00023136"/>
    </source>
</evidence>
<organism evidence="17 18">
    <name type="scientific">Nesidiocoris tenuis</name>
    <dbReference type="NCBI Taxonomy" id="355587"/>
    <lineage>
        <taxon>Eukaryota</taxon>
        <taxon>Metazoa</taxon>
        <taxon>Ecdysozoa</taxon>
        <taxon>Arthropoda</taxon>
        <taxon>Hexapoda</taxon>
        <taxon>Insecta</taxon>
        <taxon>Pterygota</taxon>
        <taxon>Neoptera</taxon>
        <taxon>Paraneoptera</taxon>
        <taxon>Hemiptera</taxon>
        <taxon>Heteroptera</taxon>
        <taxon>Panheteroptera</taxon>
        <taxon>Cimicomorpha</taxon>
        <taxon>Miridae</taxon>
        <taxon>Dicyphina</taxon>
        <taxon>Nesidiocoris</taxon>
    </lineage>
</organism>
<dbReference type="InterPro" id="IPR000323">
    <property type="entry name" value="Cu2_ascorb_mOase_N"/>
</dbReference>
<evidence type="ECO:0000313" key="17">
    <source>
        <dbReference type="EMBL" id="CAB0007638.1"/>
    </source>
</evidence>
<evidence type="ECO:0000259" key="16">
    <source>
        <dbReference type="Pfam" id="PF03712"/>
    </source>
</evidence>
<dbReference type="InterPro" id="IPR014784">
    <property type="entry name" value="Cu2_ascorb_mOase-like_C"/>
</dbReference>
<dbReference type="FunFam" id="2.60.120.310:FF:000004">
    <property type="entry name" value="DBH-like monooxygenase protein 1"/>
    <property type="match status" value="1"/>
</dbReference>
<gene>
    <name evidence="17" type="ORF">NTEN_LOCUS12910</name>
</gene>
<dbReference type="EMBL" id="CADCXU010019159">
    <property type="protein sequence ID" value="CAB0007638.1"/>
    <property type="molecule type" value="Genomic_DNA"/>
</dbReference>
<keyword evidence="18" id="KW-1185">Reference proteome</keyword>
<comment type="cofactor">
    <cofactor evidence="1">
        <name>Cu(2+)</name>
        <dbReference type="ChEBI" id="CHEBI:29036"/>
    </cofactor>
</comment>